<feature type="domain" description="FMN-binding" evidence="7">
    <location>
        <begin position="95"/>
        <end position="165"/>
    </location>
</feature>
<keyword evidence="5" id="KW-0249">Electron transport</keyword>
<comment type="caution">
    <text evidence="8">The sequence shown here is derived from an EMBL/GenBank/DDBJ whole genome shotgun (WGS) entry which is preliminary data.</text>
</comment>
<sequence length="176" mass="19640">MKKIFLISLFGILFSQSGMAKTNVTIESVIKSSITNVTSIEAKQLVLTKAQYDKIKQTAKAAVRTKIYRYYTIMHDDNIIGYGVLITRKVRTKKATVLYAFDNVGKLMFSEIMVFGEPPEYVPNKLWMKQFDNVESSASLTMGKDIPTISGATLSARAISDGARIARAIFNIVLKK</sequence>
<evidence type="ECO:0000259" key="7">
    <source>
        <dbReference type="Pfam" id="PF04205"/>
    </source>
</evidence>
<name>A0ABT7QXP7_9BACT</name>
<keyword evidence="4" id="KW-0288">FMN</keyword>
<keyword evidence="3" id="KW-0285">Flavoprotein</keyword>
<evidence type="ECO:0000256" key="1">
    <source>
        <dbReference type="ARBA" id="ARBA00022448"/>
    </source>
</evidence>
<keyword evidence="6" id="KW-0732">Signal</keyword>
<keyword evidence="2" id="KW-0597">Phosphoprotein</keyword>
<accession>A0ABT7QXP7</accession>
<keyword evidence="1" id="KW-0813">Transport</keyword>
<evidence type="ECO:0000256" key="2">
    <source>
        <dbReference type="ARBA" id="ARBA00022553"/>
    </source>
</evidence>
<dbReference type="PANTHER" id="PTHR36118">
    <property type="entry name" value="ION-TRANSLOCATING OXIDOREDUCTASE COMPLEX SUBUNIT G"/>
    <property type="match status" value="1"/>
</dbReference>
<protein>
    <submittedName>
        <fullName evidence="8">FMN-binding protein</fullName>
    </submittedName>
</protein>
<reference evidence="8" key="1">
    <citation type="submission" date="2023-01" db="EMBL/GenBank/DDBJ databases">
        <title>Sulfurovum sp. zt1-1 genome assembly.</title>
        <authorList>
            <person name="Wang J."/>
        </authorList>
    </citation>
    <scope>NUCLEOTIDE SEQUENCE</scope>
    <source>
        <strain evidence="8">Zt1-1</strain>
    </source>
</reference>
<dbReference type="RefSeq" id="WP_289413219.1">
    <property type="nucleotide sequence ID" value="NZ_JAQIBD010000002.1"/>
</dbReference>
<feature type="signal peptide" evidence="6">
    <location>
        <begin position="1"/>
        <end position="20"/>
    </location>
</feature>
<keyword evidence="9" id="KW-1185">Reference proteome</keyword>
<evidence type="ECO:0000256" key="3">
    <source>
        <dbReference type="ARBA" id="ARBA00022630"/>
    </source>
</evidence>
<dbReference type="InterPro" id="IPR007329">
    <property type="entry name" value="FMN-bd"/>
</dbReference>
<evidence type="ECO:0000313" key="8">
    <source>
        <dbReference type="EMBL" id="MDM5271610.1"/>
    </source>
</evidence>
<evidence type="ECO:0000313" key="9">
    <source>
        <dbReference type="Proteomes" id="UP001169069"/>
    </source>
</evidence>
<evidence type="ECO:0000256" key="5">
    <source>
        <dbReference type="ARBA" id="ARBA00022982"/>
    </source>
</evidence>
<proteinExistence type="predicted"/>
<gene>
    <name evidence="8" type="ORF">PGH07_05440</name>
</gene>
<feature type="chain" id="PRO_5046272710" evidence="6">
    <location>
        <begin position="21"/>
        <end position="176"/>
    </location>
</feature>
<evidence type="ECO:0000256" key="6">
    <source>
        <dbReference type="SAM" id="SignalP"/>
    </source>
</evidence>
<organism evidence="8 9">
    <name type="scientific">Sulfurovum zhangzhouensis</name>
    <dbReference type="NCBI Taxonomy" id="3019067"/>
    <lineage>
        <taxon>Bacteria</taxon>
        <taxon>Pseudomonadati</taxon>
        <taxon>Campylobacterota</taxon>
        <taxon>Epsilonproteobacteria</taxon>
        <taxon>Campylobacterales</taxon>
        <taxon>Sulfurovaceae</taxon>
        <taxon>Sulfurovum</taxon>
    </lineage>
</organism>
<dbReference type="Proteomes" id="UP001169069">
    <property type="component" value="Unassembled WGS sequence"/>
</dbReference>
<evidence type="ECO:0000256" key="4">
    <source>
        <dbReference type="ARBA" id="ARBA00022643"/>
    </source>
</evidence>
<dbReference type="PANTHER" id="PTHR36118:SF1">
    <property type="entry name" value="ION-TRANSLOCATING OXIDOREDUCTASE COMPLEX SUBUNIT G"/>
    <property type="match status" value="1"/>
</dbReference>
<dbReference type="Pfam" id="PF04205">
    <property type="entry name" value="FMN_bind"/>
    <property type="match status" value="1"/>
</dbReference>
<dbReference type="EMBL" id="JAQIBD010000002">
    <property type="protein sequence ID" value="MDM5271610.1"/>
    <property type="molecule type" value="Genomic_DNA"/>
</dbReference>
<dbReference type="InterPro" id="IPR010209">
    <property type="entry name" value="Ion_transpt_RnfG/RsxG"/>
</dbReference>